<accession>A0A219B4C8</accession>
<evidence type="ECO:0000256" key="4">
    <source>
        <dbReference type="ARBA" id="ARBA00009667"/>
    </source>
</evidence>
<dbReference type="UniPathway" id="UPA00031">
    <property type="reaction ID" value="UER00009"/>
</dbReference>
<organism evidence="12 13">
    <name type="scientific">Pacificimonas flava</name>
    <dbReference type="NCBI Taxonomy" id="1234595"/>
    <lineage>
        <taxon>Bacteria</taxon>
        <taxon>Pseudomonadati</taxon>
        <taxon>Pseudomonadota</taxon>
        <taxon>Alphaproteobacteria</taxon>
        <taxon>Sphingomonadales</taxon>
        <taxon>Sphingosinicellaceae</taxon>
        <taxon>Pacificimonas</taxon>
    </lineage>
</organism>
<dbReference type="STRING" id="1234595.C725_2756"/>
<dbReference type="RefSeq" id="WP_088711430.1">
    <property type="nucleotide sequence ID" value="NZ_NFZT01000001.1"/>
</dbReference>
<evidence type="ECO:0000256" key="2">
    <source>
        <dbReference type="ARBA" id="ARBA00004496"/>
    </source>
</evidence>
<dbReference type="InterPro" id="IPR006063">
    <property type="entry name" value="HisA_bact_arch"/>
</dbReference>
<evidence type="ECO:0000313" key="13">
    <source>
        <dbReference type="Proteomes" id="UP000198462"/>
    </source>
</evidence>
<evidence type="ECO:0000256" key="8">
    <source>
        <dbReference type="ARBA" id="ARBA00023235"/>
    </source>
</evidence>
<comment type="similarity">
    <text evidence="4 9 10">Belongs to the HisA/HisF family.</text>
</comment>
<keyword evidence="5 9" id="KW-0963">Cytoplasm</keyword>
<comment type="pathway">
    <text evidence="3 9 11">Amino-acid biosynthesis; L-histidine biosynthesis; L-histidine from 5-phospho-alpha-D-ribose 1-diphosphate: step 4/9.</text>
</comment>
<evidence type="ECO:0000256" key="11">
    <source>
        <dbReference type="RuleBase" id="RU003658"/>
    </source>
</evidence>
<protein>
    <recommendedName>
        <fullName evidence="9 11">1-(5-phosphoribosyl)-5-[(5-phosphoribosylamino)methylideneamino] imidazole-4-carboxamide isomerase</fullName>
        <ecNumber evidence="9 11">5.3.1.16</ecNumber>
    </recommendedName>
    <alternativeName>
        <fullName evidence="9">Phosphoribosylformimino-5-aminoimidazole carboxamide ribotide isomerase</fullName>
    </alternativeName>
</protein>
<evidence type="ECO:0000256" key="5">
    <source>
        <dbReference type="ARBA" id="ARBA00022490"/>
    </source>
</evidence>
<dbReference type="PANTHER" id="PTHR43090">
    <property type="entry name" value="1-(5-PHOSPHORIBOSYL)-5-[(5-PHOSPHORIBOSYLAMINO)METHYLIDENEAMINO] IMIDAZOLE-4-CARBOXAMIDE ISOMERASE"/>
    <property type="match status" value="1"/>
</dbReference>
<comment type="subcellular location">
    <subcellularLocation>
        <location evidence="2 9 11">Cytoplasm</location>
    </subcellularLocation>
</comment>
<dbReference type="PANTHER" id="PTHR43090:SF2">
    <property type="entry name" value="1-(5-PHOSPHORIBOSYL)-5-[(5-PHOSPHORIBOSYLAMINO)METHYLIDENEAMINO] IMIDAZOLE-4-CARBOXAMIDE ISOMERASE"/>
    <property type="match status" value="1"/>
</dbReference>
<dbReference type="OrthoDB" id="9807749at2"/>
<keyword evidence="8 9" id="KW-0413">Isomerase</keyword>
<gene>
    <name evidence="9" type="primary">hisA</name>
    <name evidence="12" type="ORF">B5C34_03680</name>
</gene>
<comment type="caution">
    <text evidence="12">The sequence shown here is derived from an EMBL/GenBank/DDBJ whole genome shotgun (WGS) entry which is preliminary data.</text>
</comment>
<dbReference type="InterPro" id="IPR023016">
    <property type="entry name" value="HisA/PriA"/>
</dbReference>
<reference evidence="13" key="1">
    <citation type="submission" date="2017-05" db="EMBL/GenBank/DDBJ databases">
        <authorList>
            <person name="Lin X."/>
        </authorList>
    </citation>
    <scope>NUCLEOTIDE SEQUENCE [LARGE SCALE GENOMIC DNA]</scope>
    <source>
        <strain evidence="13">JLT2012</strain>
    </source>
</reference>
<dbReference type="Pfam" id="PF00977">
    <property type="entry name" value="His_biosynth"/>
    <property type="match status" value="1"/>
</dbReference>
<keyword evidence="7 9" id="KW-0368">Histidine biosynthesis</keyword>
<dbReference type="NCBIfam" id="NF010112">
    <property type="entry name" value="PRK13585.1"/>
    <property type="match status" value="1"/>
</dbReference>
<dbReference type="EC" id="5.3.1.16" evidence="9 11"/>
<evidence type="ECO:0000256" key="3">
    <source>
        <dbReference type="ARBA" id="ARBA00005133"/>
    </source>
</evidence>
<dbReference type="InterPro" id="IPR013785">
    <property type="entry name" value="Aldolase_TIM"/>
</dbReference>
<dbReference type="AlphaFoldDB" id="A0A219B4C8"/>
<dbReference type="Proteomes" id="UP000198462">
    <property type="component" value="Unassembled WGS sequence"/>
</dbReference>
<keyword evidence="13" id="KW-1185">Reference proteome</keyword>
<evidence type="ECO:0000256" key="9">
    <source>
        <dbReference type="HAMAP-Rule" id="MF_01014"/>
    </source>
</evidence>
<dbReference type="GO" id="GO:0000105">
    <property type="term" value="P:L-histidine biosynthetic process"/>
    <property type="evidence" value="ECO:0007669"/>
    <property type="project" value="UniProtKB-UniRule"/>
</dbReference>
<dbReference type="HAMAP" id="MF_01014">
    <property type="entry name" value="HisA"/>
    <property type="match status" value="1"/>
</dbReference>
<dbReference type="FunFam" id="3.20.20.70:FF:000009">
    <property type="entry name" value="1-(5-phosphoribosyl)-5-[(5-phosphoribosylamino)methylideneamino] imidazole-4-carboxamide isomerase"/>
    <property type="match status" value="1"/>
</dbReference>
<dbReference type="CDD" id="cd04732">
    <property type="entry name" value="HisA"/>
    <property type="match status" value="1"/>
</dbReference>
<dbReference type="GO" id="GO:0005737">
    <property type="term" value="C:cytoplasm"/>
    <property type="evidence" value="ECO:0007669"/>
    <property type="project" value="UniProtKB-SubCell"/>
</dbReference>
<name>A0A219B4C8_9SPHN</name>
<dbReference type="NCBIfam" id="TIGR00007">
    <property type="entry name" value="1-(5-phosphoribosyl)-5-[(5-phosphoribosylamino)methylideneamino]imidazole-4-carboxamide isomerase"/>
    <property type="match status" value="1"/>
</dbReference>
<dbReference type="SUPFAM" id="SSF51366">
    <property type="entry name" value="Ribulose-phoshate binding barrel"/>
    <property type="match status" value="1"/>
</dbReference>
<feature type="active site" description="Proton acceptor" evidence="9">
    <location>
        <position position="10"/>
    </location>
</feature>
<dbReference type="EMBL" id="NFZT01000001">
    <property type="protein sequence ID" value="OWV32638.1"/>
    <property type="molecule type" value="Genomic_DNA"/>
</dbReference>
<dbReference type="InterPro" id="IPR006062">
    <property type="entry name" value="His_biosynth"/>
</dbReference>
<feature type="active site" description="Proton donor" evidence="9">
    <location>
        <position position="131"/>
    </location>
</feature>
<dbReference type="GO" id="GO:0003949">
    <property type="term" value="F:1-(5-phosphoribosyl)-5-[(5-phosphoribosylamino)methylideneamino]imidazole-4-carboxamide isomerase activity"/>
    <property type="evidence" value="ECO:0007669"/>
    <property type="project" value="UniProtKB-UniRule"/>
</dbReference>
<evidence type="ECO:0000256" key="6">
    <source>
        <dbReference type="ARBA" id="ARBA00022605"/>
    </source>
</evidence>
<proteinExistence type="inferred from homology"/>
<evidence type="ECO:0000256" key="1">
    <source>
        <dbReference type="ARBA" id="ARBA00000901"/>
    </source>
</evidence>
<dbReference type="GO" id="GO:0000162">
    <property type="term" value="P:L-tryptophan biosynthetic process"/>
    <property type="evidence" value="ECO:0007669"/>
    <property type="project" value="TreeGrafter"/>
</dbReference>
<dbReference type="InterPro" id="IPR044524">
    <property type="entry name" value="Isoase_HisA-like"/>
</dbReference>
<evidence type="ECO:0000256" key="10">
    <source>
        <dbReference type="RuleBase" id="RU003657"/>
    </source>
</evidence>
<evidence type="ECO:0000313" key="12">
    <source>
        <dbReference type="EMBL" id="OWV32638.1"/>
    </source>
</evidence>
<sequence length="242" mass="25194">MPFTVYPAIDVKDRQIVRLSEGEMASATVYGDDPAEQAAMFGKAGAEWLHIVDLNGAVEGKSKNREVIEESINSFPGRVQVGGGVRSRSAIMNWIEAGAKRVVLGTAALKDPDLVKSAAADLPGQIVVAVDARGGFVTTEGWAETSDMPVVDLARRFEDAGVAALLFTDVGRDGLLSGVNIEATKDLAEAVELPVIASGGVAGMDDIRALKKASGSGISGVIVGRAIYTGRLKLKQALAATT</sequence>
<comment type="catalytic activity">
    <reaction evidence="1 9 11">
        <text>1-(5-phospho-beta-D-ribosyl)-5-[(5-phospho-beta-D-ribosylamino)methylideneamino]imidazole-4-carboxamide = 5-[(5-phospho-1-deoxy-D-ribulos-1-ylimino)methylamino]-1-(5-phospho-beta-D-ribosyl)imidazole-4-carboxamide</text>
        <dbReference type="Rhea" id="RHEA:15469"/>
        <dbReference type="ChEBI" id="CHEBI:58435"/>
        <dbReference type="ChEBI" id="CHEBI:58525"/>
        <dbReference type="EC" id="5.3.1.16"/>
    </reaction>
</comment>
<dbReference type="InterPro" id="IPR011060">
    <property type="entry name" value="RibuloseP-bd_barrel"/>
</dbReference>
<dbReference type="Gene3D" id="3.20.20.70">
    <property type="entry name" value="Aldolase class I"/>
    <property type="match status" value="1"/>
</dbReference>
<keyword evidence="6 9" id="KW-0028">Amino-acid biosynthesis</keyword>
<evidence type="ECO:0000256" key="7">
    <source>
        <dbReference type="ARBA" id="ARBA00023102"/>
    </source>
</evidence>